<dbReference type="EMBL" id="CAJMWT010006133">
    <property type="protein sequence ID" value="CAE6513050.1"/>
    <property type="molecule type" value="Genomic_DNA"/>
</dbReference>
<feature type="compositionally biased region" description="Low complexity" evidence="1">
    <location>
        <begin position="9"/>
        <end position="49"/>
    </location>
</feature>
<dbReference type="InterPro" id="IPR040976">
    <property type="entry name" value="Pkinase_fungal"/>
</dbReference>
<dbReference type="Proteomes" id="UP000663843">
    <property type="component" value="Unassembled WGS sequence"/>
</dbReference>
<comment type="caution">
    <text evidence="3">The sequence shown here is derived from an EMBL/GenBank/DDBJ whole genome shotgun (WGS) entry which is preliminary data.</text>
</comment>
<protein>
    <recommendedName>
        <fullName evidence="2">Fungal-type protein kinase domain-containing protein</fullName>
    </recommendedName>
</protein>
<dbReference type="PANTHER" id="PTHR38248">
    <property type="entry name" value="FUNK1 6"/>
    <property type="match status" value="1"/>
</dbReference>
<evidence type="ECO:0000256" key="1">
    <source>
        <dbReference type="SAM" id="MobiDB-lite"/>
    </source>
</evidence>
<dbReference type="PANTHER" id="PTHR38248:SF2">
    <property type="entry name" value="FUNK1 11"/>
    <property type="match status" value="1"/>
</dbReference>
<reference evidence="3" key="1">
    <citation type="submission" date="2021-01" db="EMBL/GenBank/DDBJ databases">
        <authorList>
            <person name="Kaushik A."/>
        </authorList>
    </citation>
    <scope>NUCLEOTIDE SEQUENCE</scope>
    <source>
        <strain evidence="3">AG2-2IIIB</strain>
    </source>
</reference>
<gene>
    <name evidence="3" type="ORF">RDB_LOCUS155481</name>
</gene>
<dbReference type="Pfam" id="PF17667">
    <property type="entry name" value="Pkinase_fungal"/>
    <property type="match status" value="1"/>
</dbReference>
<proteinExistence type="predicted"/>
<accession>A0A8H3D6W2</accession>
<feature type="region of interest" description="Disordered" evidence="1">
    <location>
        <begin position="1"/>
        <end position="76"/>
    </location>
</feature>
<sequence>MKRPAPETSESLLSAPERSRSRSSPFSTPSPRLETPMKRSSASASKSRSNSVLGGTKSSRRGSSNTQALMATNENPRQEAITKALMSELNGAAWYDPNFFQKAIPCCRENFDHILTHCTLLNQDRTRWVSTAPTGPEEAFYTPTITLFNAIGNAVHSLAIAPQPFIPFVDRSKRPLASDYSGMNTFPDIIQCNQQEVPEKLHWHHLARFVEVKRTDTLLREAIRQSARYARALFANQLGQRFVQCAVVCGTGVTFLRFDRSGMIYSDTLDIYKDTPMFIRAFAGWLLLNGTQAGHNPMFTTDPTDSSKHIVTVNGLNYWVPKLLHYRTAIRSRATLVLALKRALDPSSPANLVDAVLKLIWRDQTRFREGLILGKFPGIYGLCQTLFEGDVLIDSAVDIVYRRTGLKPGKLGDVFGSIAENTDIQGATQDNSRVLTQLLMQPGRRLTEAANEFELIAGMIGALMGHWALVGSQVQHRDISVNNILLAVDGYQYPHSDKAPEWEQLPKFGVERCTQDFTVPDWVQIFNESNEPEKSIYTADEKLEFSFNPRRRLVVLERVIQALGRSEPFGFLSDLDMANILSLSRTDVSDVHTHRTGTPTFMAIKLLRATSLEPIRHTFIHDLESFFWVLLYVIADHRDPGVSQLNAAATHVLDQLDTIHYFSLGNAKHATLGDIADGDLNVGTFGTTWARSLAPMVQKFANFVRGIGKRAFDPTADPDACFEDVLSIFLDVIPKIRPDSIPEVEPPPLPVPPCPC</sequence>
<dbReference type="Gene3D" id="1.10.510.10">
    <property type="entry name" value="Transferase(Phosphotransferase) domain 1"/>
    <property type="match status" value="1"/>
</dbReference>
<evidence type="ECO:0000313" key="4">
    <source>
        <dbReference type="Proteomes" id="UP000663843"/>
    </source>
</evidence>
<evidence type="ECO:0000313" key="3">
    <source>
        <dbReference type="EMBL" id="CAE6513050.1"/>
    </source>
</evidence>
<dbReference type="SUPFAM" id="SSF56112">
    <property type="entry name" value="Protein kinase-like (PK-like)"/>
    <property type="match status" value="1"/>
</dbReference>
<evidence type="ECO:0000259" key="2">
    <source>
        <dbReference type="Pfam" id="PF17667"/>
    </source>
</evidence>
<feature type="domain" description="Fungal-type protein kinase" evidence="2">
    <location>
        <begin position="193"/>
        <end position="633"/>
    </location>
</feature>
<feature type="compositionally biased region" description="Polar residues" evidence="1">
    <location>
        <begin position="50"/>
        <end position="75"/>
    </location>
</feature>
<name>A0A8H3D6W2_9AGAM</name>
<organism evidence="3 4">
    <name type="scientific">Rhizoctonia solani</name>
    <dbReference type="NCBI Taxonomy" id="456999"/>
    <lineage>
        <taxon>Eukaryota</taxon>
        <taxon>Fungi</taxon>
        <taxon>Dikarya</taxon>
        <taxon>Basidiomycota</taxon>
        <taxon>Agaricomycotina</taxon>
        <taxon>Agaricomycetes</taxon>
        <taxon>Cantharellales</taxon>
        <taxon>Ceratobasidiaceae</taxon>
        <taxon>Rhizoctonia</taxon>
    </lineage>
</organism>
<dbReference type="InterPro" id="IPR011009">
    <property type="entry name" value="Kinase-like_dom_sf"/>
</dbReference>
<dbReference type="AlphaFoldDB" id="A0A8H3D6W2"/>